<evidence type="ECO:0000313" key="2">
    <source>
        <dbReference type="EnsemblProtists" id="EOD33466"/>
    </source>
</evidence>
<feature type="compositionally biased region" description="Basic and acidic residues" evidence="1">
    <location>
        <begin position="80"/>
        <end position="110"/>
    </location>
</feature>
<dbReference type="AlphaFoldDB" id="A0A0D3KCI1"/>
<feature type="region of interest" description="Disordered" evidence="1">
    <location>
        <begin position="72"/>
        <end position="110"/>
    </location>
</feature>
<accession>A0A0D3KCI1</accession>
<protein>
    <submittedName>
        <fullName evidence="2">Uncharacterized protein</fullName>
    </submittedName>
</protein>
<evidence type="ECO:0000256" key="1">
    <source>
        <dbReference type="SAM" id="MobiDB-lite"/>
    </source>
</evidence>
<sequence>MPNPLAFVGGGVALTAAARAADKANGGGGPFRRLGEGRGAALREAWPVEALHTVPAARRAAAGDAEELFAYARPPKSKAKREAGERRALQHQEWADVPKEKRQRAAEERAAAQAALLAPLAAADTTASLGDSRMRRPSAIVAA</sequence>
<dbReference type="EnsemblProtists" id="EOD33466">
    <property type="protein sequence ID" value="EOD33466"/>
    <property type="gene ID" value="EMIHUDRAFT_122878"/>
</dbReference>
<reference evidence="2" key="2">
    <citation type="submission" date="2024-10" db="UniProtKB">
        <authorList>
            <consortium name="EnsemblProtists"/>
        </authorList>
    </citation>
    <scope>IDENTIFICATION</scope>
</reference>
<organism evidence="2 3">
    <name type="scientific">Emiliania huxleyi (strain CCMP1516)</name>
    <dbReference type="NCBI Taxonomy" id="280463"/>
    <lineage>
        <taxon>Eukaryota</taxon>
        <taxon>Haptista</taxon>
        <taxon>Haptophyta</taxon>
        <taxon>Prymnesiophyceae</taxon>
        <taxon>Isochrysidales</taxon>
        <taxon>Noelaerhabdaceae</taxon>
        <taxon>Emiliania</taxon>
    </lineage>
</organism>
<name>A0A0D3KCI1_EMIH1</name>
<reference evidence="3" key="1">
    <citation type="journal article" date="2013" name="Nature">
        <title>Pan genome of the phytoplankton Emiliania underpins its global distribution.</title>
        <authorList>
            <person name="Read B.A."/>
            <person name="Kegel J."/>
            <person name="Klute M.J."/>
            <person name="Kuo A."/>
            <person name="Lefebvre S.C."/>
            <person name="Maumus F."/>
            <person name="Mayer C."/>
            <person name="Miller J."/>
            <person name="Monier A."/>
            <person name="Salamov A."/>
            <person name="Young J."/>
            <person name="Aguilar M."/>
            <person name="Claverie J.M."/>
            <person name="Frickenhaus S."/>
            <person name="Gonzalez K."/>
            <person name="Herman E.K."/>
            <person name="Lin Y.C."/>
            <person name="Napier J."/>
            <person name="Ogata H."/>
            <person name="Sarno A.F."/>
            <person name="Shmutz J."/>
            <person name="Schroeder D."/>
            <person name="de Vargas C."/>
            <person name="Verret F."/>
            <person name="von Dassow P."/>
            <person name="Valentin K."/>
            <person name="Van de Peer Y."/>
            <person name="Wheeler G."/>
            <person name="Dacks J.B."/>
            <person name="Delwiche C.F."/>
            <person name="Dyhrman S.T."/>
            <person name="Glockner G."/>
            <person name="John U."/>
            <person name="Richards T."/>
            <person name="Worden A.Z."/>
            <person name="Zhang X."/>
            <person name="Grigoriev I.V."/>
            <person name="Allen A.E."/>
            <person name="Bidle K."/>
            <person name="Borodovsky M."/>
            <person name="Bowler C."/>
            <person name="Brownlee C."/>
            <person name="Cock J.M."/>
            <person name="Elias M."/>
            <person name="Gladyshev V.N."/>
            <person name="Groth M."/>
            <person name="Guda C."/>
            <person name="Hadaegh A."/>
            <person name="Iglesias-Rodriguez M.D."/>
            <person name="Jenkins J."/>
            <person name="Jones B.M."/>
            <person name="Lawson T."/>
            <person name="Leese F."/>
            <person name="Lindquist E."/>
            <person name="Lobanov A."/>
            <person name="Lomsadze A."/>
            <person name="Malik S.B."/>
            <person name="Marsh M.E."/>
            <person name="Mackinder L."/>
            <person name="Mock T."/>
            <person name="Mueller-Roeber B."/>
            <person name="Pagarete A."/>
            <person name="Parker M."/>
            <person name="Probert I."/>
            <person name="Quesneville H."/>
            <person name="Raines C."/>
            <person name="Rensing S.A."/>
            <person name="Riano-Pachon D.M."/>
            <person name="Richier S."/>
            <person name="Rokitta S."/>
            <person name="Shiraiwa Y."/>
            <person name="Soanes D.M."/>
            <person name="van der Giezen M."/>
            <person name="Wahlund T.M."/>
            <person name="Williams B."/>
            <person name="Wilson W."/>
            <person name="Wolfe G."/>
            <person name="Wurch L.L."/>
        </authorList>
    </citation>
    <scope>NUCLEOTIDE SEQUENCE</scope>
</reference>
<dbReference type="KEGG" id="ehx:EMIHUDRAFT_122878"/>
<dbReference type="HOGENOM" id="CLU_123600_0_0_1"/>
<dbReference type="Proteomes" id="UP000013827">
    <property type="component" value="Unassembled WGS sequence"/>
</dbReference>
<dbReference type="GeneID" id="17278738"/>
<dbReference type="RefSeq" id="XP_005785895.1">
    <property type="nucleotide sequence ID" value="XM_005785838.1"/>
</dbReference>
<keyword evidence="3" id="KW-1185">Reference proteome</keyword>
<evidence type="ECO:0000313" key="3">
    <source>
        <dbReference type="Proteomes" id="UP000013827"/>
    </source>
</evidence>
<dbReference type="PaxDb" id="2903-EOD33466"/>
<proteinExistence type="predicted"/>